<sequence>MASSRNGGDRTVGAKSTQACASCHFRKIKCDLMFLGKPPCTRCTTSNISCNRLTRRRRIIRAVEAISSVDGASTSLDEVAILFGSLGTGDSPRKLKVPGFGDISKQSSILVDFLSQDFSVGAINDYQVTFNDNYTSITRILANEFGRGFEEDIYHYRDAPFVERTQGGIPRNTSSSERAVLDLHGSFILPSPEISNSFVLAFFDRVHPTLPIIDRSSFLRNYYSISTDASNISLLLVQSILLSGSTTFESPGLNSAPEEVSWKLYTRTKALIENRFEQDRLTLVQSHLLISTFASDSCDDTIQNMWLSLGSAVRVAQGKRMQMIRCVASGNESGGPYLFTITSKKDGDDRVPFSDVNNSKSNLADSDVEELDEADFQPDEPGSLPTSEHTHFFLELCKLCFIISEWLDLLRPGGVRNPKQSKLQREMQAASLFIDLQQWHENIPAALRAPEDCKKFSLWNATLQITYHAALLRFSARVPEFQDTTDIAAAQISLICEDLDNQGLLGSLWGFGIHELDLAMAQHARSSNSTDTLVALEGLENLRKGLPWLRRLCKRSSVASQGLMFYAELVARFDKRGTGQLQVSSLDVDISETQHGFDTNYECEIGIGVQPILDTAGLDTSEAWGWEDYPSQFST</sequence>
<dbReference type="EMBL" id="PDLN01000003">
    <property type="protein sequence ID" value="RDW90962.1"/>
    <property type="molecule type" value="Genomic_DNA"/>
</dbReference>
<dbReference type="SMART" id="SM00066">
    <property type="entry name" value="GAL4"/>
    <property type="match status" value="1"/>
</dbReference>
<dbReference type="GO" id="GO:0000981">
    <property type="term" value="F:DNA-binding transcription factor activity, RNA polymerase II-specific"/>
    <property type="evidence" value="ECO:0007669"/>
    <property type="project" value="InterPro"/>
</dbReference>
<dbReference type="InterPro" id="IPR007219">
    <property type="entry name" value="XnlR_reg_dom"/>
</dbReference>
<dbReference type="InterPro" id="IPR001138">
    <property type="entry name" value="Zn2Cys6_DnaBD"/>
</dbReference>
<evidence type="ECO:0000256" key="2">
    <source>
        <dbReference type="ARBA" id="ARBA00022833"/>
    </source>
</evidence>
<dbReference type="GO" id="GO:0006351">
    <property type="term" value="P:DNA-templated transcription"/>
    <property type="evidence" value="ECO:0007669"/>
    <property type="project" value="InterPro"/>
</dbReference>
<evidence type="ECO:0000313" key="10">
    <source>
        <dbReference type="Proteomes" id="UP000256328"/>
    </source>
</evidence>
<dbReference type="PANTHER" id="PTHR47171">
    <property type="entry name" value="FARA-RELATED"/>
    <property type="match status" value="1"/>
</dbReference>
<dbReference type="Pfam" id="PF00172">
    <property type="entry name" value="Zn_clus"/>
    <property type="match status" value="1"/>
</dbReference>
<protein>
    <recommendedName>
        <fullName evidence="8">Zn(2)-C6 fungal-type domain-containing protein</fullName>
    </recommendedName>
</protein>
<evidence type="ECO:0000256" key="5">
    <source>
        <dbReference type="ARBA" id="ARBA00023163"/>
    </source>
</evidence>
<keyword evidence="4" id="KW-0238">DNA-binding</keyword>
<dbReference type="InterPro" id="IPR052073">
    <property type="entry name" value="Amide_Lactam_Regulators"/>
</dbReference>
<dbReference type="CDD" id="cd00067">
    <property type="entry name" value="GAL4"/>
    <property type="match status" value="1"/>
</dbReference>
<reference evidence="9 10" key="1">
    <citation type="journal article" date="2018" name="IMA Fungus">
        <title>IMA Genome-F 9: Draft genome sequence of Annulohypoxylon stygium, Aspergillus mulundensis, Berkeleyomyces basicola (syn. Thielaviopsis basicola), Ceratocystis smalleyi, two Cercospora beticola strains, Coleophoma cylindrospora, Fusarium fracticaudum, Phialophora cf. hyalina, and Morchella septimelata.</title>
        <authorList>
            <person name="Wingfield B.D."/>
            <person name="Bills G.F."/>
            <person name="Dong Y."/>
            <person name="Huang W."/>
            <person name="Nel W.J."/>
            <person name="Swalarsk-Parry B.S."/>
            <person name="Vaghefi N."/>
            <person name="Wilken P.M."/>
            <person name="An Z."/>
            <person name="de Beer Z.W."/>
            <person name="De Vos L."/>
            <person name="Chen L."/>
            <person name="Duong T.A."/>
            <person name="Gao Y."/>
            <person name="Hammerbacher A."/>
            <person name="Kikkert J.R."/>
            <person name="Li Y."/>
            <person name="Li H."/>
            <person name="Li K."/>
            <person name="Li Q."/>
            <person name="Liu X."/>
            <person name="Ma X."/>
            <person name="Naidoo K."/>
            <person name="Pethybridge S.J."/>
            <person name="Sun J."/>
            <person name="Steenkamp E.T."/>
            <person name="van der Nest M.A."/>
            <person name="van Wyk S."/>
            <person name="Wingfield M.J."/>
            <person name="Xiong C."/>
            <person name="Yue Q."/>
            <person name="Zhang X."/>
        </authorList>
    </citation>
    <scope>NUCLEOTIDE SEQUENCE [LARGE SCALE GENOMIC DNA]</scope>
    <source>
        <strain evidence="9 10">BP5796</strain>
    </source>
</reference>
<evidence type="ECO:0000256" key="4">
    <source>
        <dbReference type="ARBA" id="ARBA00023125"/>
    </source>
</evidence>
<feature type="domain" description="Zn(2)-C6 fungal-type" evidence="8">
    <location>
        <begin position="19"/>
        <end position="52"/>
    </location>
</feature>
<dbReference type="GO" id="GO:0008270">
    <property type="term" value="F:zinc ion binding"/>
    <property type="evidence" value="ECO:0007669"/>
    <property type="project" value="InterPro"/>
</dbReference>
<dbReference type="GO" id="GO:0003677">
    <property type="term" value="F:DNA binding"/>
    <property type="evidence" value="ECO:0007669"/>
    <property type="project" value="UniProtKB-KW"/>
</dbReference>
<feature type="compositionally biased region" description="Polar residues" evidence="7">
    <location>
        <begin position="355"/>
        <end position="364"/>
    </location>
</feature>
<dbReference type="PROSITE" id="PS00463">
    <property type="entry name" value="ZN2_CY6_FUNGAL_1"/>
    <property type="match status" value="1"/>
</dbReference>
<keyword evidence="3" id="KW-0805">Transcription regulation</keyword>
<dbReference type="OrthoDB" id="39175at2759"/>
<dbReference type="CDD" id="cd12148">
    <property type="entry name" value="fungal_TF_MHR"/>
    <property type="match status" value="1"/>
</dbReference>
<keyword evidence="5" id="KW-0804">Transcription</keyword>
<evidence type="ECO:0000259" key="8">
    <source>
        <dbReference type="PROSITE" id="PS50048"/>
    </source>
</evidence>
<keyword evidence="10" id="KW-1185">Reference proteome</keyword>
<feature type="compositionally biased region" description="Acidic residues" evidence="7">
    <location>
        <begin position="366"/>
        <end position="378"/>
    </location>
</feature>
<dbReference type="AlphaFoldDB" id="A0A3D8SXB5"/>
<accession>A0A3D8SXB5</accession>
<evidence type="ECO:0000256" key="7">
    <source>
        <dbReference type="SAM" id="MobiDB-lite"/>
    </source>
</evidence>
<evidence type="ECO:0000256" key="6">
    <source>
        <dbReference type="ARBA" id="ARBA00023242"/>
    </source>
</evidence>
<evidence type="ECO:0000256" key="1">
    <source>
        <dbReference type="ARBA" id="ARBA00022723"/>
    </source>
</evidence>
<name>A0A3D8SXB5_9HELO</name>
<evidence type="ECO:0000256" key="3">
    <source>
        <dbReference type="ARBA" id="ARBA00023015"/>
    </source>
</evidence>
<dbReference type="PANTHER" id="PTHR47171:SF3">
    <property type="entry name" value="FARA-RELATED"/>
    <property type="match status" value="1"/>
</dbReference>
<organism evidence="9 10">
    <name type="scientific">Coleophoma crateriformis</name>
    <dbReference type="NCBI Taxonomy" id="565419"/>
    <lineage>
        <taxon>Eukaryota</taxon>
        <taxon>Fungi</taxon>
        <taxon>Dikarya</taxon>
        <taxon>Ascomycota</taxon>
        <taxon>Pezizomycotina</taxon>
        <taxon>Leotiomycetes</taxon>
        <taxon>Helotiales</taxon>
        <taxon>Dermateaceae</taxon>
        <taxon>Coleophoma</taxon>
    </lineage>
</organism>
<keyword evidence="6" id="KW-0539">Nucleus</keyword>
<dbReference type="SUPFAM" id="SSF57701">
    <property type="entry name" value="Zn2/Cys6 DNA-binding domain"/>
    <property type="match status" value="1"/>
</dbReference>
<keyword evidence="1" id="KW-0479">Metal-binding</keyword>
<dbReference type="Gene3D" id="4.10.240.10">
    <property type="entry name" value="Zn(2)-C6 fungal-type DNA-binding domain"/>
    <property type="match status" value="1"/>
</dbReference>
<feature type="region of interest" description="Disordered" evidence="7">
    <location>
        <begin position="350"/>
        <end position="383"/>
    </location>
</feature>
<dbReference type="InterPro" id="IPR036864">
    <property type="entry name" value="Zn2-C6_fun-type_DNA-bd_sf"/>
</dbReference>
<gene>
    <name evidence="9" type="ORF">BP5796_02127</name>
</gene>
<dbReference type="Proteomes" id="UP000256328">
    <property type="component" value="Unassembled WGS sequence"/>
</dbReference>
<keyword evidence="2" id="KW-0862">Zinc</keyword>
<dbReference type="PROSITE" id="PS50048">
    <property type="entry name" value="ZN2_CY6_FUNGAL_2"/>
    <property type="match status" value="1"/>
</dbReference>
<dbReference type="Pfam" id="PF04082">
    <property type="entry name" value="Fungal_trans"/>
    <property type="match status" value="1"/>
</dbReference>
<comment type="caution">
    <text evidence="9">The sequence shown here is derived from an EMBL/GenBank/DDBJ whole genome shotgun (WGS) entry which is preliminary data.</text>
</comment>
<proteinExistence type="predicted"/>
<evidence type="ECO:0000313" key="9">
    <source>
        <dbReference type="EMBL" id="RDW90962.1"/>
    </source>
</evidence>